<protein>
    <recommendedName>
        <fullName evidence="3">DUF7305 domain-containing protein</fullName>
    </recommendedName>
</protein>
<evidence type="ECO:0000256" key="2">
    <source>
        <dbReference type="SAM" id="Phobius"/>
    </source>
</evidence>
<feature type="compositionally biased region" description="Low complexity" evidence="1">
    <location>
        <begin position="378"/>
        <end position="390"/>
    </location>
</feature>
<gene>
    <name evidence="4" type="ORF">FRE64_01985</name>
</gene>
<name>A0A5B8NJW0_9CHRO</name>
<reference evidence="4" key="1">
    <citation type="submission" date="2019-08" db="EMBL/GenBank/DDBJ databases">
        <title>Carotenoids and Carotenoid Binding Proteins in the Halophilic Cyanobacterium Euhalothece sp. ZM00.</title>
        <authorList>
            <person name="Cho S.M."/>
            <person name="Song J.Y."/>
            <person name="Park Y.-I."/>
        </authorList>
    </citation>
    <scope>NUCLEOTIDE SEQUENCE [LARGE SCALE GENOMIC DNA]</scope>
    <source>
        <strain evidence="4">Z-M001</strain>
    </source>
</reference>
<dbReference type="AlphaFoldDB" id="A0A5B8NJW0"/>
<evidence type="ECO:0000259" key="3">
    <source>
        <dbReference type="Pfam" id="PF23981"/>
    </source>
</evidence>
<dbReference type="Pfam" id="PF23981">
    <property type="entry name" value="DUF7305"/>
    <property type="match status" value="1"/>
</dbReference>
<evidence type="ECO:0000256" key="1">
    <source>
        <dbReference type="SAM" id="MobiDB-lite"/>
    </source>
</evidence>
<dbReference type="InterPro" id="IPR055729">
    <property type="entry name" value="DUF7305"/>
</dbReference>
<proteinExistence type="predicted"/>
<feature type="transmembrane region" description="Helical" evidence="2">
    <location>
        <begin position="25"/>
        <end position="45"/>
    </location>
</feature>
<dbReference type="OrthoDB" id="422917at2"/>
<feature type="region of interest" description="Disordered" evidence="1">
    <location>
        <begin position="378"/>
        <end position="418"/>
    </location>
</feature>
<keyword evidence="2" id="KW-0812">Transmembrane</keyword>
<keyword evidence="2" id="KW-0472">Membrane</keyword>
<keyword evidence="5" id="KW-1185">Reference proteome</keyword>
<evidence type="ECO:0000313" key="5">
    <source>
        <dbReference type="Proteomes" id="UP000318453"/>
    </source>
</evidence>
<sequence length="452" mass="49197">MNNKALQIYLKVFSLSKSGEKNQGFVLPMMIGLGLIMTLVGLTMIGRSSDEQMRSISQAQTSQALASAETGVTRVMNFLNNVRPLANRNLDEWENRYDEVGDIARACGEDIDDILNAYTGNNWIDINNGRDRFRVNDYQYLGGEGLLSIEAQANFNQNPSSAALDVTIPVQPVEDGAPGLYVNKANLSNNQIEGNLLLRDCDLDSEDSDINLENIKKGDAKADPLAEFPPLPKLPDVYNEFNNGITSSSFSGNDRTLQLPRSDDKADANNVYHYLLGTTGGNNGNSINLRGGGREIIITPGEKVRFYLQGNVDMKGNARLIHDCDDVKDCKPENFQIYGGDGSDTYKDGKTKSFCLSGGSTVDAFIFAPEANVAVNGGANNEANDGTNDTSGQGITGSVWAKSWNQDPDGNNCGSNTGKVLVTQNADWTKLDIDAPRRIAPATRWERKSVEK</sequence>
<accession>A0A5B8NJW0</accession>
<keyword evidence="2" id="KW-1133">Transmembrane helix</keyword>
<feature type="compositionally biased region" description="Polar residues" evidence="1">
    <location>
        <begin position="403"/>
        <end position="418"/>
    </location>
</feature>
<organism evidence="4 5">
    <name type="scientific">Euhalothece natronophila Z-M001</name>
    <dbReference type="NCBI Taxonomy" id="522448"/>
    <lineage>
        <taxon>Bacteria</taxon>
        <taxon>Bacillati</taxon>
        <taxon>Cyanobacteriota</taxon>
        <taxon>Cyanophyceae</taxon>
        <taxon>Oscillatoriophycideae</taxon>
        <taxon>Chroococcales</taxon>
        <taxon>Halothecacae</taxon>
        <taxon>Halothece cluster</taxon>
        <taxon>Euhalothece</taxon>
    </lineage>
</organism>
<dbReference type="Proteomes" id="UP000318453">
    <property type="component" value="Chromosome"/>
</dbReference>
<dbReference type="RefSeq" id="WP_146294422.1">
    <property type="nucleotide sequence ID" value="NZ_CP042326.1"/>
</dbReference>
<dbReference type="EMBL" id="CP042326">
    <property type="protein sequence ID" value="QDZ38811.1"/>
    <property type="molecule type" value="Genomic_DNA"/>
</dbReference>
<evidence type="ECO:0000313" key="4">
    <source>
        <dbReference type="EMBL" id="QDZ38811.1"/>
    </source>
</evidence>
<dbReference type="KEGG" id="enn:FRE64_01985"/>
<feature type="domain" description="DUF7305" evidence="3">
    <location>
        <begin position="287"/>
        <end position="403"/>
    </location>
</feature>